<dbReference type="GO" id="GO:0016874">
    <property type="term" value="F:ligase activity"/>
    <property type="evidence" value="ECO:0007669"/>
    <property type="project" value="UniProtKB-KW"/>
</dbReference>
<evidence type="ECO:0000313" key="12">
    <source>
        <dbReference type="EMBL" id="GAQ79428.1"/>
    </source>
</evidence>
<evidence type="ECO:0000256" key="3">
    <source>
        <dbReference type="ARBA" id="ARBA00012483"/>
    </source>
</evidence>
<dbReference type="AlphaFoldDB" id="A0A0U9HK15"/>
<evidence type="ECO:0000256" key="4">
    <source>
        <dbReference type="ARBA" id="ARBA00022679"/>
    </source>
</evidence>
<evidence type="ECO:0000256" key="7">
    <source>
        <dbReference type="ARBA" id="ARBA00022786"/>
    </source>
</evidence>
<dbReference type="SMART" id="SM00184">
    <property type="entry name" value="RING"/>
    <property type="match status" value="1"/>
</dbReference>
<dbReference type="PROSITE" id="PS00518">
    <property type="entry name" value="ZF_RING_1"/>
    <property type="match status" value="1"/>
</dbReference>
<dbReference type="EMBL" id="DF236979">
    <property type="protein sequence ID" value="GAQ79428.1"/>
    <property type="molecule type" value="Genomic_DNA"/>
</dbReference>
<dbReference type="InterPro" id="IPR033326">
    <property type="entry name" value="BAH1"/>
</dbReference>
<keyword evidence="5" id="KW-0479">Metal-binding</keyword>
<evidence type="ECO:0000256" key="6">
    <source>
        <dbReference type="ARBA" id="ARBA00022771"/>
    </source>
</evidence>
<comment type="catalytic activity">
    <reaction evidence="1">
        <text>S-ubiquitinyl-[E2 ubiquitin-conjugating enzyme]-L-cysteine + [acceptor protein]-L-lysine = [E2 ubiquitin-conjugating enzyme]-L-cysteine + N(6)-ubiquitinyl-[acceptor protein]-L-lysine.</text>
        <dbReference type="EC" id="2.3.2.27"/>
    </reaction>
</comment>
<dbReference type="PROSITE" id="PS51382">
    <property type="entry name" value="SPX"/>
    <property type="match status" value="1"/>
</dbReference>
<dbReference type="InterPro" id="IPR027370">
    <property type="entry name" value="Znf-RING_euk"/>
</dbReference>
<evidence type="ECO:0000259" key="11">
    <source>
        <dbReference type="PROSITE" id="PS51382"/>
    </source>
</evidence>
<dbReference type="PANTHER" id="PTHR46764:SF2">
    <property type="entry name" value="E3 UBIQUITIN-PROTEIN LIGASE BAH1-LIKE-RELATED"/>
    <property type="match status" value="1"/>
</dbReference>
<evidence type="ECO:0000313" key="13">
    <source>
        <dbReference type="Proteomes" id="UP000054558"/>
    </source>
</evidence>
<dbReference type="EC" id="2.3.2.27" evidence="3"/>
<dbReference type="PANTHER" id="PTHR46764">
    <property type="entry name" value="E3 UBIQUITIN-PROTEIN LIGASE BAH1"/>
    <property type="match status" value="1"/>
</dbReference>
<dbReference type="InterPro" id="IPR017907">
    <property type="entry name" value="Znf_RING_CS"/>
</dbReference>
<dbReference type="UniPathway" id="UPA00143"/>
<dbReference type="InterPro" id="IPR001841">
    <property type="entry name" value="Znf_RING"/>
</dbReference>
<keyword evidence="12" id="KW-0436">Ligase</keyword>
<dbReference type="GO" id="GO:0061630">
    <property type="term" value="F:ubiquitin protein ligase activity"/>
    <property type="evidence" value="ECO:0007669"/>
    <property type="project" value="UniProtKB-EC"/>
</dbReference>
<organism evidence="12 13">
    <name type="scientific">Klebsormidium nitens</name>
    <name type="common">Green alga</name>
    <name type="synonym">Ulothrix nitens</name>
    <dbReference type="NCBI Taxonomy" id="105231"/>
    <lineage>
        <taxon>Eukaryota</taxon>
        <taxon>Viridiplantae</taxon>
        <taxon>Streptophyta</taxon>
        <taxon>Klebsormidiophyceae</taxon>
        <taxon>Klebsormidiales</taxon>
        <taxon>Klebsormidiaceae</taxon>
        <taxon>Klebsormidium</taxon>
    </lineage>
</organism>
<proteinExistence type="predicted"/>
<dbReference type="OrthoDB" id="6105938at2759"/>
<dbReference type="GO" id="GO:0008270">
    <property type="term" value="F:zinc ion binding"/>
    <property type="evidence" value="ECO:0007669"/>
    <property type="project" value="UniProtKB-KW"/>
</dbReference>
<evidence type="ECO:0000256" key="5">
    <source>
        <dbReference type="ARBA" id="ARBA00022723"/>
    </source>
</evidence>
<reference evidence="12 13" key="1">
    <citation type="journal article" date="2014" name="Nat. Commun.">
        <title>Klebsormidium flaccidum genome reveals primary factors for plant terrestrial adaptation.</title>
        <authorList>
            <person name="Hori K."/>
            <person name="Maruyama F."/>
            <person name="Fujisawa T."/>
            <person name="Togashi T."/>
            <person name="Yamamoto N."/>
            <person name="Seo M."/>
            <person name="Sato S."/>
            <person name="Yamada T."/>
            <person name="Mori H."/>
            <person name="Tajima N."/>
            <person name="Moriyama T."/>
            <person name="Ikeuchi M."/>
            <person name="Watanabe M."/>
            <person name="Wada H."/>
            <person name="Kobayashi K."/>
            <person name="Saito M."/>
            <person name="Masuda T."/>
            <person name="Sasaki-Sekimoto Y."/>
            <person name="Mashiguchi K."/>
            <person name="Awai K."/>
            <person name="Shimojima M."/>
            <person name="Masuda S."/>
            <person name="Iwai M."/>
            <person name="Nobusawa T."/>
            <person name="Narise T."/>
            <person name="Kondo S."/>
            <person name="Saito H."/>
            <person name="Sato R."/>
            <person name="Murakawa M."/>
            <person name="Ihara Y."/>
            <person name="Oshima-Yamada Y."/>
            <person name="Ohtaka K."/>
            <person name="Satoh M."/>
            <person name="Sonobe K."/>
            <person name="Ishii M."/>
            <person name="Ohtani R."/>
            <person name="Kanamori-Sato M."/>
            <person name="Honoki R."/>
            <person name="Miyazaki D."/>
            <person name="Mochizuki H."/>
            <person name="Umetsu J."/>
            <person name="Higashi K."/>
            <person name="Shibata D."/>
            <person name="Kamiya Y."/>
            <person name="Sato N."/>
            <person name="Nakamura Y."/>
            <person name="Tabata S."/>
            <person name="Ida S."/>
            <person name="Kurokawa K."/>
            <person name="Ohta H."/>
        </authorList>
    </citation>
    <scope>NUCLEOTIDE SEQUENCE [LARGE SCALE GENOMIC DNA]</scope>
    <source>
        <strain evidence="12 13">NIES-2285</strain>
    </source>
</reference>
<keyword evidence="8" id="KW-0862">Zinc</keyword>
<dbReference type="GO" id="GO:0016567">
    <property type="term" value="P:protein ubiquitination"/>
    <property type="evidence" value="ECO:0007669"/>
    <property type="project" value="UniProtKB-UniPathway"/>
</dbReference>
<sequence>MKFSSQFRWFRQYELNEDFASICISYKKLKQPLSQCRKRDPSIPPPDIFVCQSSHRPVRALCTACDGGFWPILGKEVERVSKLFKDRAAFLLNKHGLSPLYKAAVKKRWWQMPWKKAPRPPQVETDAELAEQVRQLVDFAHVNALAVRKVCKKYDKVHRTGAGREYMQRVMRKEKGNSFLVDRALLHELEALHSSLNIQSPQDEKIAHELSKRCSSFARQGVLCAGGVVGEETLPGPYPLELNCALCLDVLFDPVGLKCGHVFCRSCACMAARVDPNKPKALENAQPIRRCPMCRQAAVFNDAIPLAEVGALVKQRFPKEWQERKDAESAIAAH</sequence>
<dbReference type="SUPFAM" id="SSF57850">
    <property type="entry name" value="RING/U-box"/>
    <property type="match status" value="1"/>
</dbReference>
<comment type="pathway">
    <text evidence="2">Protein modification; protein ubiquitination.</text>
</comment>
<protein>
    <recommendedName>
        <fullName evidence="3">RING-type E3 ubiquitin transferase</fullName>
        <ecNumber evidence="3">2.3.2.27</ecNumber>
    </recommendedName>
</protein>
<dbReference type="STRING" id="105231.A0A0U9HK15"/>
<dbReference type="InterPro" id="IPR004331">
    <property type="entry name" value="SPX_dom"/>
</dbReference>
<evidence type="ECO:0000256" key="1">
    <source>
        <dbReference type="ARBA" id="ARBA00000900"/>
    </source>
</evidence>
<keyword evidence="6 9" id="KW-0863">Zinc-finger</keyword>
<evidence type="ECO:0000256" key="2">
    <source>
        <dbReference type="ARBA" id="ARBA00004906"/>
    </source>
</evidence>
<evidence type="ECO:0000259" key="10">
    <source>
        <dbReference type="PROSITE" id="PS50089"/>
    </source>
</evidence>
<dbReference type="InterPro" id="IPR013083">
    <property type="entry name" value="Znf_RING/FYVE/PHD"/>
</dbReference>
<evidence type="ECO:0000256" key="8">
    <source>
        <dbReference type="ARBA" id="ARBA00022833"/>
    </source>
</evidence>
<dbReference type="Proteomes" id="UP000054558">
    <property type="component" value="Unassembled WGS sequence"/>
</dbReference>
<keyword evidence="4" id="KW-0808">Transferase</keyword>
<name>A0A0U9HK15_KLENI</name>
<dbReference type="Gene3D" id="3.30.40.10">
    <property type="entry name" value="Zinc/RING finger domain, C3HC4 (zinc finger)"/>
    <property type="match status" value="1"/>
</dbReference>
<gene>
    <name evidence="12" type="ORF">KFL_000300260</name>
</gene>
<evidence type="ECO:0000256" key="9">
    <source>
        <dbReference type="PROSITE-ProRule" id="PRU00175"/>
    </source>
</evidence>
<feature type="domain" description="RING-type" evidence="10">
    <location>
        <begin position="244"/>
        <end position="295"/>
    </location>
</feature>
<dbReference type="PROSITE" id="PS50089">
    <property type="entry name" value="ZF_RING_2"/>
    <property type="match status" value="1"/>
</dbReference>
<dbReference type="Pfam" id="PF03105">
    <property type="entry name" value="SPX"/>
    <property type="match status" value="1"/>
</dbReference>
<accession>A0A0U9HK15</accession>
<keyword evidence="13" id="KW-1185">Reference proteome</keyword>
<dbReference type="GO" id="GO:0004842">
    <property type="term" value="F:ubiquitin-protein transferase activity"/>
    <property type="evidence" value="ECO:0000318"/>
    <property type="project" value="GO_Central"/>
</dbReference>
<feature type="domain" description="SPX" evidence="11">
    <location>
        <begin position="1"/>
        <end position="168"/>
    </location>
</feature>
<keyword evidence="7" id="KW-0833">Ubl conjugation pathway</keyword>
<dbReference type="OMA" id="NICACTA"/>
<dbReference type="Pfam" id="PF13445">
    <property type="entry name" value="zf-RING_UBOX"/>
    <property type="match status" value="1"/>
</dbReference>